<dbReference type="AlphaFoldDB" id="A0AAD5PSC0"/>
<dbReference type="GO" id="GO:0003964">
    <property type="term" value="F:RNA-directed DNA polymerase activity"/>
    <property type="evidence" value="ECO:0007669"/>
    <property type="project" value="UniProtKB-KW"/>
</dbReference>
<comment type="caution">
    <text evidence="9">The sequence shown here is derived from an EMBL/GenBank/DDBJ whole genome shotgun (WGS) entry which is preliminary data.</text>
</comment>
<accession>A0AAD5PSC0</accession>
<gene>
    <name evidence="9" type="ORF">GHT06_018531</name>
</gene>
<name>A0AAD5PSC0_9CRUS</name>
<dbReference type="InterPro" id="IPR043128">
    <property type="entry name" value="Rev_trsase/Diguanyl_cyclase"/>
</dbReference>
<dbReference type="FunFam" id="3.30.70.270:FF:000020">
    <property type="entry name" value="Transposon Tf2-6 polyprotein-like Protein"/>
    <property type="match status" value="1"/>
</dbReference>
<dbReference type="PANTHER" id="PTHR37984:SF5">
    <property type="entry name" value="PROTEIN NYNRIN-LIKE"/>
    <property type="match status" value="1"/>
</dbReference>
<keyword evidence="7" id="KW-0695">RNA-directed DNA polymerase</keyword>
<dbReference type="PROSITE" id="PS50878">
    <property type="entry name" value="RT_POL"/>
    <property type="match status" value="1"/>
</dbReference>
<dbReference type="Pfam" id="PF00078">
    <property type="entry name" value="RVT_1"/>
    <property type="match status" value="1"/>
</dbReference>
<dbReference type="FunFam" id="3.30.70.270:FF:000003">
    <property type="entry name" value="Transposon Ty3-G Gag-Pol polyprotein"/>
    <property type="match status" value="1"/>
</dbReference>
<keyword evidence="4" id="KW-0540">Nuclease</keyword>
<evidence type="ECO:0000256" key="2">
    <source>
        <dbReference type="ARBA" id="ARBA00022679"/>
    </source>
</evidence>
<evidence type="ECO:0000259" key="8">
    <source>
        <dbReference type="PROSITE" id="PS50878"/>
    </source>
</evidence>
<dbReference type="Gene3D" id="3.30.70.270">
    <property type="match status" value="2"/>
</dbReference>
<dbReference type="CDD" id="cd09274">
    <property type="entry name" value="RNase_HI_RT_Ty3"/>
    <property type="match status" value="1"/>
</dbReference>
<dbReference type="EMBL" id="WJBH02000007">
    <property type="protein sequence ID" value="KAI9555973.1"/>
    <property type="molecule type" value="Genomic_DNA"/>
</dbReference>
<evidence type="ECO:0000256" key="6">
    <source>
        <dbReference type="ARBA" id="ARBA00022801"/>
    </source>
</evidence>
<dbReference type="Pfam" id="PF17917">
    <property type="entry name" value="RT_RNaseH"/>
    <property type="match status" value="1"/>
</dbReference>
<keyword evidence="3" id="KW-0548">Nucleotidyltransferase</keyword>
<evidence type="ECO:0000256" key="7">
    <source>
        <dbReference type="ARBA" id="ARBA00022918"/>
    </source>
</evidence>
<evidence type="ECO:0000313" key="9">
    <source>
        <dbReference type="EMBL" id="KAI9555973.1"/>
    </source>
</evidence>
<dbReference type="InterPro" id="IPR043502">
    <property type="entry name" value="DNA/RNA_pol_sf"/>
</dbReference>
<evidence type="ECO:0000313" key="10">
    <source>
        <dbReference type="Proteomes" id="UP000820818"/>
    </source>
</evidence>
<dbReference type="InterPro" id="IPR050951">
    <property type="entry name" value="Retrovirus_Pol_polyprotein"/>
</dbReference>
<dbReference type="EC" id="2.7.7.49" evidence="1"/>
<dbReference type="SUPFAM" id="SSF56672">
    <property type="entry name" value="DNA/RNA polymerases"/>
    <property type="match status" value="1"/>
</dbReference>
<keyword evidence="2" id="KW-0808">Transferase</keyword>
<dbReference type="GO" id="GO:0004519">
    <property type="term" value="F:endonuclease activity"/>
    <property type="evidence" value="ECO:0007669"/>
    <property type="project" value="UniProtKB-KW"/>
</dbReference>
<evidence type="ECO:0000256" key="3">
    <source>
        <dbReference type="ARBA" id="ARBA00022695"/>
    </source>
</evidence>
<evidence type="ECO:0000256" key="1">
    <source>
        <dbReference type="ARBA" id="ARBA00012493"/>
    </source>
</evidence>
<sequence>MLRDQFRVMPFGLSNAPATFQRMMDILLAGLKWNTCLVYLDDIVIFSQTVPENLSRLETILLRFRKAGLKLKLSKCSFLATHLKVLGYIVSGAGLSPDPAKIEAVQKFPVPSTRLKDVQSFIGLCSYYRKFIQNFAVLARPLTNLTRKNTPFRWTKEHQSSFHALKKALLSPPILGHPNYNLPMEIHCDACGFGLGAVLVQRQEAERVILYASRLMNRAETNYSVSEQECLALIFAVNRFKPYLWGMKVRVLTDHHALCWLMKKRDLAGRLVRWSLQLQDLDLEIVHRSGRLHSDADALSRNPVSPPEDTPEIPLLSLQTIDKRSVKIEQETSNWWSPIIAGLKEENPTNSIRKLIRHYEIREGLLYHRVIGEGRAYYRLCLTPTLVEEVYSTPVSKSGNRPYRPFPSLSFEKQVRHRSSRLLDQMGNCSTGTMRKN</sequence>
<dbReference type="FunFam" id="3.10.20.370:FF:000001">
    <property type="entry name" value="Retrovirus-related Pol polyprotein from transposon 17.6-like protein"/>
    <property type="match status" value="1"/>
</dbReference>
<keyword evidence="6" id="KW-0378">Hydrolase</keyword>
<dbReference type="InterPro" id="IPR000477">
    <property type="entry name" value="RT_dom"/>
</dbReference>
<proteinExistence type="predicted"/>
<feature type="domain" description="Reverse transcriptase" evidence="8">
    <location>
        <begin position="1"/>
        <end position="90"/>
    </location>
</feature>
<evidence type="ECO:0000256" key="4">
    <source>
        <dbReference type="ARBA" id="ARBA00022722"/>
    </source>
</evidence>
<protein>
    <recommendedName>
        <fullName evidence="1">RNA-directed DNA polymerase</fullName>
        <ecNumber evidence="1">2.7.7.49</ecNumber>
    </recommendedName>
</protein>
<keyword evidence="5" id="KW-0255">Endonuclease</keyword>
<organism evidence="9 10">
    <name type="scientific">Daphnia sinensis</name>
    <dbReference type="NCBI Taxonomy" id="1820382"/>
    <lineage>
        <taxon>Eukaryota</taxon>
        <taxon>Metazoa</taxon>
        <taxon>Ecdysozoa</taxon>
        <taxon>Arthropoda</taxon>
        <taxon>Crustacea</taxon>
        <taxon>Branchiopoda</taxon>
        <taxon>Diplostraca</taxon>
        <taxon>Cladocera</taxon>
        <taxon>Anomopoda</taxon>
        <taxon>Daphniidae</taxon>
        <taxon>Daphnia</taxon>
        <taxon>Daphnia similis group</taxon>
    </lineage>
</organism>
<keyword evidence="10" id="KW-1185">Reference proteome</keyword>
<dbReference type="PANTHER" id="PTHR37984">
    <property type="entry name" value="PROTEIN CBG26694"/>
    <property type="match status" value="1"/>
</dbReference>
<dbReference type="InterPro" id="IPR041373">
    <property type="entry name" value="RT_RNaseH"/>
</dbReference>
<evidence type="ECO:0000256" key="5">
    <source>
        <dbReference type="ARBA" id="ARBA00022759"/>
    </source>
</evidence>
<dbReference type="Proteomes" id="UP000820818">
    <property type="component" value="Linkage Group LG7"/>
</dbReference>
<dbReference type="GO" id="GO:0016787">
    <property type="term" value="F:hydrolase activity"/>
    <property type="evidence" value="ECO:0007669"/>
    <property type="project" value="UniProtKB-KW"/>
</dbReference>
<dbReference type="CDD" id="cd01647">
    <property type="entry name" value="RT_LTR"/>
    <property type="match status" value="1"/>
</dbReference>
<reference evidence="9 10" key="1">
    <citation type="submission" date="2022-05" db="EMBL/GenBank/DDBJ databases">
        <title>A multi-omics perspective on studying reproductive biology in Daphnia sinensis.</title>
        <authorList>
            <person name="Jia J."/>
        </authorList>
    </citation>
    <scope>NUCLEOTIDE SEQUENCE [LARGE SCALE GENOMIC DNA]</scope>
    <source>
        <strain evidence="9 10">WSL</strain>
    </source>
</reference>